<dbReference type="AlphaFoldDB" id="A0A9P1I6U3"/>
<feature type="region of interest" description="Disordered" evidence="2">
    <location>
        <begin position="74"/>
        <end position="106"/>
    </location>
</feature>
<dbReference type="InterPro" id="IPR040357">
    <property type="entry name" value="Vma22/CCDC115"/>
</dbReference>
<evidence type="ECO:0000313" key="3">
    <source>
        <dbReference type="EMBL" id="CAI5437844.1"/>
    </source>
</evidence>
<dbReference type="EMBL" id="CANHGI010000001">
    <property type="protein sequence ID" value="CAI5437844.1"/>
    <property type="molecule type" value="Genomic_DNA"/>
</dbReference>
<dbReference type="Proteomes" id="UP001152747">
    <property type="component" value="Unassembled WGS sequence"/>
</dbReference>
<reference evidence="3" key="1">
    <citation type="submission" date="2022-11" db="EMBL/GenBank/DDBJ databases">
        <authorList>
            <person name="Kikuchi T."/>
        </authorList>
    </citation>
    <scope>NUCLEOTIDE SEQUENCE</scope>
    <source>
        <strain evidence="3">PS1010</strain>
    </source>
</reference>
<dbReference type="GO" id="GO:0070072">
    <property type="term" value="P:vacuolar proton-transporting V-type ATPase complex assembly"/>
    <property type="evidence" value="ECO:0007669"/>
    <property type="project" value="InterPro"/>
</dbReference>
<evidence type="ECO:0000256" key="1">
    <source>
        <dbReference type="ARBA" id="ARBA00093634"/>
    </source>
</evidence>
<dbReference type="PANTHER" id="PTHR31996:SF2">
    <property type="entry name" value="COILED-COIL DOMAIN-CONTAINING PROTEIN 115"/>
    <property type="match status" value="1"/>
</dbReference>
<feature type="compositionally biased region" description="Basic and acidic residues" evidence="2">
    <location>
        <begin position="85"/>
        <end position="103"/>
    </location>
</feature>
<accession>A0A9P1I6U3</accession>
<dbReference type="GO" id="GO:0051082">
    <property type="term" value="F:unfolded protein binding"/>
    <property type="evidence" value="ECO:0007669"/>
    <property type="project" value="TreeGrafter"/>
</dbReference>
<name>A0A9P1I6U3_9PELO</name>
<organism evidence="3 4">
    <name type="scientific">Caenorhabditis angaria</name>
    <dbReference type="NCBI Taxonomy" id="860376"/>
    <lineage>
        <taxon>Eukaryota</taxon>
        <taxon>Metazoa</taxon>
        <taxon>Ecdysozoa</taxon>
        <taxon>Nematoda</taxon>
        <taxon>Chromadorea</taxon>
        <taxon>Rhabditida</taxon>
        <taxon>Rhabditina</taxon>
        <taxon>Rhabditomorpha</taxon>
        <taxon>Rhabditoidea</taxon>
        <taxon>Rhabditidae</taxon>
        <taxon>Peloderinae</taxon>
        <taxon>Caenorhabditis</taxon>
    </lineage>
</organism>
<evidence type="ECO:0000313" key="4">
    <source>
        <dbReference type="Proteomes" id="UP001152747"/>
    </source>
</evidence>
<comment type="caution">
    <text evidence="3">The sequence shown here is derived from an EMBL/GenBank/DDBJ whole genome shotgun (WGS) entry which is preliminary data.</text>
</comment>
<evidence type="ECO:0000256" key="2">
    <source>
        <dbReference type="SAM" id="MobiDB-lite"/>
    </source>
</evidence>
<sequence>MSIKDLNELLFDRFSYVNEIMKLRKDLNSKLSLANVCISKAKTTRGISLFSVNSIETHDLEPSVFVNIENDEFKRETEKNEEESEVKNRKSGETEEVKEEKKAVSTKGQFRPFGVLEPTSAKDARQQMGESIDILCRIATIQQKINKIDEEFSATLKHEEVIKQLRKLYV</sequence>
<dbReference type="OrthoDB" id="5826082at2759"/>
<proteinExistence type="predicted"/>
<protein>
    <recommendedName>
        <fullName evidence="1">Vacuolar ATPase assembly protein VMA22</fullName>
    </recommendedName>
</protein>
<gene>
    <name evidence="3" type="ORF">CAMP_LOCUS481</name>
</gene>
<dbReference type="PANTHER" id="PTHR31996">
    <property type="entry name" value="COILED-COIL DOMAIN-CONTAINING PROTEIN 115"/>
    <property type="match status" value="1"/>
</dbReference>
<keyword evidence="4" id="KW-1185">Reference proteome</keyword>